<reference evidence="2 3" key="1">
    <citation type="submission" date="2020-08" db="EMBL/GenBank/DDBJ databases">
        <title>Genomic Encyclopedia of Type Strains, Phase IV (KMG-IV): sequencing the most valuable type-strain genomes for metagenomic binning, comparative biology and taxonomic classification.</title>
        <authorList>
            <person name="Goeker M."/>
        </authorList>
    </citation>
    <scope>NUCLEOTIDE SEQUENCE [LARGE SCALE GENOMIC DNA]</scope>
    <source>
        <strain evidence="2 3">DSM 101064</strain>
    </source>
</reference>
<dbReference type="AlphaFoldDB" id="A0A7W9BJ88"/>
<gene>
    <name evidence="2" type="ORF">FHS72_001127</name>
</gene>
<dbReference type="EMBL" id="JACIJM010000003">
    <property type="protein sequence ID" value="MBB5721515.1"/>
    <property type="molecule type" value="Genomic_DNA"/>
</dbReference>
<comment type="caution">
    <text evidence="2">The sequence shown here is derived from an EMBL/GenBank/DDBJ whole genome shotgun (WGS) entry which is preliminary data.</text>
</comment>
<evidence type="ECO:0000313" key="2">
    <source>
        <dbReference type="EMBL" id="MBB5721515.1"/>
    </source>
</evidence>
<name>A0A7W9BJ88_9RHOB</name>
<keyword evidence="3" id="KW-1185">Reference proteome</keyword>
<dbReference type="Proteomes" id="UP000535415">
    <property type="component" value="Unassembled WGS sequence"/>
</dbReference>
<proteinExistence type="predicted"/>
<keyword evidence="1" id="KW-0732">Signal</keyword>
<evidence type="ECO:0000313" key="3">
    <source>
        <dbReference type="Proteomes" id="UP000535415"/>
    </source>
</evidence>
<evidence type="ECO:0000256" key="1">
    <source>
        <dbReference type="SAM" id="SignalP"/>
    </source>
</evidence>
<protein>
    <submittedName>
        <fullName evidence="2">Uncharacterized protein</fullName>
    </submittedName>
</protein>
<accession>A0A7W9BJ88</accession>
<dbReference type="RefSeq" id="WP_221235354.1">
    <property type="nucleotide sequence ID" value="NZ_JACIJM010000003.1"/>
</dbReference>
<feature type="chain" id="PRO_5031229270" evidence="1">
    <location>
        <begin position="23"/>
        <end position="77"/>
    </location>
</feature>
<sequence>MTQISFLAALSLSALLPVLAQAEPLRGVDDIDLTAGQSITYFSTPWGLQMEAISYPEGMAYQATAQTTLWTNRATSQ</sequence>
<feature type="signal peptide" evidence="1">
    <location>
        <begin position="1"/>
        <end position="22"/>
    </location>
</feature>
<organism evidence="2 3">
    <name type="scientific">Yoonia ponticola</name>
    <dbReference type="NCBI Taxonomy" id="1524255"/>
    <lineage>
        <taxon>Bacteria</taxon>
        <taxon>Pseudomonadati</taxon>
        <taxon>Pseudomonadota</taxon>
        <taxon>Alphaproteobacteria</taxon>
        <taxon>Rhodobacterales</taxon>
        <taxon>Paracoccaceae</taxon>
        <taxon>Yoonia</taxon>
    </lineage>
</organism>